<dbReference type="AlphaFoldDB" id="A0A6J4RS12"/>
<dbReference type="PANTHER" id="PTHR39419:SF1">
    <property type="entry name" value="SLL0814 PROTEIN"/>
    <property type="match status" value="1"/>
</dbReference>
<sequence length="241" mass="25513">MRHSRALLAGLAAAQVAYGLGRERRGVHSTRGLVGLMLGTSTVEAIEARGWRRGAGAVAAAGGLGFAAELYGVATGRPFGHYTYSERLGPRVGGVPLLAAAAWAMMARPSWVVAGLIDSRPPVRIALAAGALTAWDVFLDPRMAADGYWSWPQGGRYEGIPASNFLGWWVTGAGLFALWSRVDPDDDPVRDGDGALALYAWTWIGETFANTVLWRRPVVAAAGGAAMGAFALPALRRRLRA</sequence>
<gene>
    <name evidence="1" type="ORF">AVDCRST_MAG69-460</name>
</gene>
<protein>
    <submittedName>
        <fullName evidence="1">Carotenoid biosynthesis protein</fullName>
    </submittedName>
</protein>
<name>A0A6J4RS12_9ACTN</name>
<accession>A0A6J4RS12</accession>
<organism evidence="1">
    <name type="scientific">uncultured Solirubrobacteraceae bacterium</name>
    <dbReference type="NCBI Taxonomy" id="1162706"/>
    <lineage>
        <taxon>Bacteria</taxon>
        <taxon>Bacillati</taxon>
        <taxon>Actinomycetota</taxon>
        <taxon>Thermoleophilia</taxon>
        <taxon>Solirubrobacterales</taxon>
        <taxon>Solirubrobacteraceae</taxon>
        <taxon>environmental samples</taxon>
    </lineage>
</organism>
<dbReference type="Pfam" id="PF04240">
    <property type="entry name" value="Caroten_synth"/>
    <property type="match status" value="1"/>
</dbReference>
<dbReference type="EMBL" id="CADCVP010000062">
    <property type="protein sequence ID" value="CAA9476404.1"/>
    <property type="molecule type" value="Genomic_DNA"/>
</dbReference>
<proteinExistence type="predicted"/>
<evidence type="ECO:0000313" key="1">
    <source>
        <dbReference type="EMBL" id="CAA9476404.1"/>
    </source>
</evidence>
<dbReference type="InterPro" id="IPR007354">
    <property type="entry name" value="CruF-like"/>
</dbReference>
<dbReference type="PANTHER" id="PTHR39419">
    <property type="entry name" value="SLL0814 PROTEIN"/>
    <property type="match status" value="1"/>
</dbReference>
<reference evidence="1" key="1">
    <citation type="submission" date="2020-02" db="EMBL/GenBank/DDBJ databases">
        <authorList>
            <person name="Meier V. D."/>
        </authorList>
    </citation>
    <scope>NUCLEOTIDE SEQUENCE</scope>
    <source>
        <strain evidence="1">AVDCRST_MAG69</strain>
    </source>
</reference>